<comment type="function">
    <text evidence="2 7">Hydrolysis of 6-phosphogluconolactone to 6-phosphogluconate.</text>
</comment>
<dbReference type="InterPro" id="IPR006148">
    <property type="entry name" value="Glc/Gal-6P_isomerase"/>
</dbReference>
<evidence type="ECO:0000256" key="7">
    <source>
        <dbReference type="RuleBase" id="RU365095"/>
    </source>
</evidence>
<dbReference type="InterPro" id="IPR037171">
    <property type="entry name" value="NagB/RpiA_transferase-like"/>
</dbReference>
<keyword evidence="10" id="KW-1185">Reference proteome</keyword>
<comment type="catalytic activity">
    <reaction evidence="1 7">
        <text>6-phospho-D-glucono-1,5-lactone + H2O = 6-phospho-D-gluconate + H(+)</text>
        <dbReference type="Rhea" id="RHEA:12556"/>
        <dbReference type="ChEBI" id="CHEBI:15377"/>
        <dbReference type="ChEBI" id="CHEBI:15378"/>
        <dbReference type="ChEBI" id="CHEBI:57955"/>
        <dbReference type="ChEBI" id="CHEBI:58759"/>
        <dbReference type="EC" id="3.1.1.31"/>
    </reaction>
</comment>
<dbReference type="InterPro" id="IPR005900">
    <property type="entry name" value="6-phosphogluconolactonase_DevB"/>
</dbReference>
<protein>
    <recommendedName>
        <fullName evidence="6 7">6-phosphogluconolactonase</fullName>
        <shortName evidence="7">6PGL</shortName>
        <ecNumber evidence="5 7">3.1.1.31</ecNumber>
    </recommendedName>
</protein>
<organism evidence="9 10">
    <name type="scientific">Aristophania vespae</name>
    <dbReference type="NCBI Taxonomy" id="2697033"/>
    <lineage>
        <taxon>Bacteria</taxon>
        <taxon>Pseudomonadati</taxon>
        <taxon>Pseudomonadota</taxon>
        <taxon>Alphaproteobacteria</taxon>
        <taxon>Acetobacterales</taxon>
        <taxon>Acetobacteraceae</taxon>
        <taxon>Aristophania</taxon>
    </lineage>
</organism>
<name>A0A6P1NK77_9PROT</name>
<dbReference type="CDD" id="cd01400">
    <property type="entry name" value="6PGL"/>
    <property type="match status" value="1"/>
</dbReference>
<evidence type="ECO:0000256" key="6">
    <source>
        <dbReference type="ARBA" id="ARBA00020337"/>
    </source>
</evidence>
<evidence type="ECO:0000256" key="2">
    <source>
        <dbReference type="ARBA" id="ARBA00002681"/>
    </source>
</evidence>
<proteinExistence type="inferred from homology"/>
<keyword evidence="7 9" id="KW-0378">Hydrolase</keyword>
<dbReference type="GO" id="GO:0017057">
    <property type="term" value="F:6-phosphogluconolactonase activity"/>
    <property type="evidence" value="ECO:0007669"/>
    <property type="project" value="UniProtKB-UniRule"/>
</dbReference>
<dbReference type="AlphaFoldDB" id="A0A6P1NK77"/>
<dbReference type="PANTHER" id="PTHR11054">
    <property type="entry name" value="6-PHOSPHOGLUCONOLACTONASE"/>
    <property type="match status" value="1"/>
</dbReference>
<dbReference type="PANTHER" id="PTHR11054:SF0">
    <property type="entry name" value="6-PHOSPHOGLUCONOLACTONASE"/>
    <property type="match status" value="1"/>
</dbReference>
<dbReference type="SUPFAM" id="SSF100950">
    <property type="entry name" value="NagB/RpiA/CoA transferase-like"/>
    <property type="match status" value="1"/>
</dbReference>
<dbReference type="GO" id="GO:0005975">
    <property type="term" value="P:carbohydrate metabolic process"/>
    <property type="evidence" value="ECO:0007669"/>
    <property type="project" value="UniProtKB-UniRule"/>
</dbReference>
<evidence type="ECO:0000259" key="8">
    <source>
        <dbReference type="Pfam" id="PF01182"/>
    </source>
</evidence>
<feature type="domain" description="Glucosamine/galactosamine-6-phosphate isomerase" evidence="8">
    <location>
        <begin position="15"/>
        <end position="232"/>
    </location>
</feature>
<comment type="pathway">
    <text evidence="3 7">Carbohydrate degradation; pentose phosphate pathway; D-ribulose 5-phosphate from D-glucose 6-phosphate (oxidative stage): step 2/3.</text>
</comment>
<evidence type="ECO:0000256" key="4">
    <source>
        <dbReference type="ARBA" id="ARBA00010662"/>
    </source>
</evidence>
<dbReference type="InterPro" id="IPR039104">
    <property type="entry name" value="6PGL"/>
</dbReference>
<evidence type="ECO:0000256" key="5">
    <source>
        <dbReference type="ARBA" id="ARBA00013198"/>
    </source>
</evidence>
<dbReference type="EMBL" id="CP047652">
    <property type="protein sequence ID" value="QHI95261.1"/>
    <property type="molecule type" value="Genomic_DNA"/>
</dbReference>
<accession>A0A6P1NK77</accession>
<comment type="similarity">
    <text evidence="4 7">Belongs to the glucosamine/galactosamine-6-phosphate isomerase family. 6-phosphogluconolactonase subfamily.</text>
</comment>
<evidence type="ECO:0000256" key="1">
    <source>
        <dbReference type="ARBA" id="ARBA00000832"/>
    </source>
</evidence>
<dbReference type="EC" id="3.1.1.31" evidence="5 7"/>
<dbReference type="KEGG" id="bomb:GT348_02300"/>
<dbReference type="Proteomes" id="UP000463975">
    <property type="component" value="Chromosome"/>
</dbReference>
<dbReference type="UniPathway" id="UPA00115">
    <property type="reaction ID" value="UER00409"/>
</dbReference>
<dbReference type="NCBIfam" id="TIGR01198">
    <property type="entry name" value="pgl"/>
    <property type="match status" value="1"/>
</dbReference>
<dbReference type="GO" id="GO:0006098">
    <property type="term" value="P:pentose-phosphate shunt"/>
    <property type="evidence" value="ECO:0007669"/>
    <property type="project" value="UniProtKB-UniPathway"/>
</dbReference>
<dbReference type="Gene3D" id="3.40.50.1360">
    <property type="match status" value="1"/>
</dbReference>
<evidence type="ECO:0000313" key="9">
    <source>
        <dbReference type="EMBL" id="QHI95261.1"/>
    </source>
</evidence>
<reference evidence="9 10" key="1">
    <citation type="submission" date="2020-01" db="EMBL/GenBank/DDBJ databases">
        <title>Genome sequencing of strain KACC 21507.</title>
        <authorList>
            <person name="Heo J."/>
            <person name="Kim S.-J."/>
            <person name="Kim J.-S."/>
            <person name="Hong S.-B."/>
            <person name="Kwon S.-W."/>
        </authorList>
    </citation>
    <scope>NUCLEOTIDE SEQUENCE [LARGE SCALE GENOMIC DNA]</scope>
    <source>
        <strain evidence="9 10">KACC 21507</strain>
    </source>
</reference>
<gene>
    <name evidence="7 9" type="primary">pgl</name>
    <name evidence="9" type="ORF">GT348_02300</name>
</gene>
<evidence type="ECO:0000256" key="3">
    <source>
        <dbReference type="ARBA" id="ARBA00004961"/>
    </source>
</evidence>
<dbReference type="Pfam" id="PF01182">
    <property type="entry name" value="Glucosamine_iso"/>
    <property type="match status" value="1"/>
</dbReference>
<evidence type="ECO:0000313" key="10">
    <source>
        <dbReference type="Proteomes" id="UP000463975"/>
    </source>
</evidence>
<sequence>MTTDMKKASSEVLANADAVAMRMAELLIDAIETCPEQKARIALSGGSTPKRLFEILAQPDMAKKIDWSRVEIFYGDERHVPVTHDDSNHKMAQSLLLSKVSLPASQIHPMPTSSSAKEDAATYQSILQKSYGSDTLEPGRPLFDVVMLGLGTDGHTASLFPGEEVLDNDRDWVSISAPKTAPHDRLTLTYKAIQSSRLVVFLITGENKVPMLKRLKQADDTIPSGRIKSDGKILILSDRAAAGEG</sequence>
<dbReference type="RefSeq" id="WP_160618339.1">
    <property type="nucleotide sequence ID" value="NZ_CP047652.1"/>
</dbReference>